<dbReference type="Proteomes" id="UP001174136">
    <property type="component" value="Unassembled WGS sequence"/>
</dbReference>
<proteinExistence type="predicted"/>
<name>A0AA47MLI0_MERPO</name>
<accession>A0AA47MLI0</accession>
<evidence type="ECO:0000313" key="2">
    <source>
        <dbReference type="EMBL" id="KAK0142568.1"/>
    </source>
</evidence>
<protein>
    <submittedName>
        <fullName evidence="2">Uncharacterized protein</fullName>
    </submittedName>
</protein>
<gene>
    <name evidence="2" type="ORF">N1851_019503</name>
</gene>
<dbReference type="EMBL" id="JAOPHQ010003543">
    <property type="protein sequence ID" value="KAK0142568.1"/>
    <property type="molecule type" value="Genomic_DNA"/>
</dbReference>
<evidence type="ECO:0000313" key="3">
    <source>
        <dbReference type="Proteomes" id="UP001174136"/>
    </source>
</evidence>
<organism evidence="2 3">
    <name type="scientific">Merluccius polli</name>
    <name type="common">Benguela hake</name>
    <name type="synonym">Merluccius cadenati</name>
    <dbReference type="NCBI Taxonomy" id="89951"/>
    <lineage>
        <taxon>Eukaryota</taxon>
        <taxon>Metazoa</taxon>
        <taxon>Chordata</taxon>
        <taxon>Craniata</taxon>
        <taxon>Vertebrata</taxon>
        <taxon>Euteleostomi</taxon>
        <taxon>Actinopterygii</taxon>
        <taxon>Neopterygii</taxon>
        <taxon>Teleostei</taxon>
        <taxon>Neoteleostei</taxon>
        <taxon>Acanthomorphata</taxon>
        <taxon>Zeiogadaria</taxon>
        <taxon>Gadariae</taxon>
        <taxon>Gadiformes</taxon>
        <taxon>Gadoidei</taxon>
        <taxon>Merlucciidae</taxon>
        <taxon>Merluccius</taxon>
    </lineage>
</organism>
<feature type="region of interest" description="Disordered" evidence="1">
    <location>
        <begin position="1"/>
        <end position="50"/>
    </location>
</feature>
<keyword evidence="3" id="KW-1185">Reference proteome</keyword>
<sequence>MDTSEEFRPRGSCHHGSNGSSWILDNDKSDKGLPRKKGLISSAGSRQIGEQEQGRVTWCRRGGALLLLRQMPPLLGLRVLPPSVTRAGQKQTPWLTPLASVCVCVPRLRVHVF</sequence>
<comment type="caution">
    <text evidence="2">The sequence shown here is derived from an EMBL/GenBank/DDBJ whole genome shotgun (WGS) entry which is preliminary data.</text>
</comment>
<evidence type="ECO:0000256" key="1">
    <source>
        <dbReference type="SAM" id="MobiDB-lite"/>
    </source>
</evidence>
<reference evidence="2" key="1">
    <citation type="journal article" date="2023" name="Front. Mar. Sci.">
        <title>A new Merluccius polli reference genome to investigate the effects of global change in West African waters.</title>
        <authorList>
            <person name="Mateo J.L."/>
            <person name="Blanco-Fernandez C."/>
            <person name="Garcia-Vazquez E."/>
            <person name="Machado-Schiaffino G."/>
        </authorList>
    </citation>
    <scope>NUCLEOTIDE SEQUENCE</scope>
    <source>
        <strain evidence="2">C29</strain>
        <tissue evidence="2">Fin</tissue>
    </source>
</reference>
<dbReference type="AlphaFoldDB" id="A0AA47MLI0"/>